<proteinExistence type="predicted"/>
<dbReference type="EMBL" id="OX365910">
    <property type="protein sequence ID" value="CAI4051280.1"/>
    <property type="molecule type" value="Genomic_DNA"/>
</dbReference>
<protein>
    <submittedName>
        <fullName evidence="1">Uncharacterized protein</fullName>
    </submittedName>
</protein>
<reference evidence="1" key="1">
    <citation type="submission" date="2022-10" db="EMBL/GenBank/DDBJ databases">
        <authorList>
            <person name="Byrne P K."/>
        </authorList>
    </citation>
    <scope>NUCLEOTIDE SEQUENCE</scope>
    <source>
        <strain evidence="1">IFO1802</strain>
    </source>
</reference>
<dbReference type="GO" id="GO:0046872">
    <property type="term" value="F:metal ion binding"/>
    <property type="evidence" value="ECO:0007669"/>
    <property type="project" value="UniProtKB-KW"/>
</dbReference>
<gene>
    <name evidence="1" type="primary">SKDI15G1860</name>
    <name evidence="1" type="ORF">SKDI_15G1860</name>
</gene>
<sequence>MAVKKCACENECCKDSCKCGATCVKNCVGGKKCKCDHNPESSQCKSCGENCRCGTTCVCEKSKCSCEKC</sequence>
<accession>A0AA35J764</accession>
<evidence type="ECO:0000313" key="1">
    <source>
        <dbReference type="EMBL" id="CAI4051280.1"/>
    </source>
</evidence>
<dbReference type="Pfam" id="PF12809">
    <property type="entry name" value="Metallothi_Euk2"/>
    <property type="match status" value="1"/>
</dbReference>
<evidence type="ECO:0000313" key="2">
    <source>
        <dbReference type="Proteomes" id="UP001162087"/>
    </source>
</evidence>
<dbReference type="Proteomes" id="UP001162087">
    <property type="component" value="Chromosome 15"/>
</dbReference>
<keyword evidence="2" id="KW-1185">Reference proteome</keyword>
<organism evidence="1 2">
    <name type="scientific">Saccharomyces kudriavzevii (strain ATCC MYA-4449 / AS 2.2408 / CBS 8840 / NBRC 1802 / NCYC 2889)</name>
    <name type="common">Yeast</name>
    <dbReference type="NCBI Taxonomy" id="226230"/>
    <lineage>
        <taxon>Eukaryota</taxon>
        <taxon>Fungi</taxon>
        <taxon>Dikarya</taxon>
        <taxon>Ascomycota</taxon>
        <taxon>Saccharomycotina</taxon>
        <taxon>Saccharomycetes</taxon>
        <taxon>Saccharomycetales</taxon>
        <taxon>Saccharomycetaceae</taxon>
        <taxon>Saccharomyces</taxon>
    </lineage>
</organism>
<dbReference type="InterPro" id="IPR035715">
    <property type="entry name" value="Crs5"/>
</dbReference>
<name>A0AA35J764_SACK1</name>